<comment type="caution">
    <text evidence="1">The sequence shown here is derived from an EMBL/GenBank/DDBJ whole genome shotgun (WGS) entry which is preliminary data.</text>
</comment>
<organism evidence="1 2">
    <name type="scientific">Aequorivita vitellina</name>
    <dbReference type="NCBI Taxonomy" id="2874475"/>
    <lineage>
        <taxon>Bacteria</taxon>
        <taxon>Pseudomonadati</taxon>
        <taxon>Bacteroidota</taxon>
        <taxon>Flavobacteriia</taxon>
        <taxon>Flavobacteriales</taxon>
        <taxon>Flavobacteriaceae</taxon>
        <taxon>Aequorivita</taxon>
    </lineage>
</organism>
<name>A0A9X1QX06_9FLAO</name>
<evidence type="ECO:0000313" key="1">
    <source>
        <dbReference type="EMBL" id="MCG2419379.1"/>
    </source>
</evidence>
<dbReference type="Proteomes" id="UP001139461">
    <property type="component" value="Unassembled WGS sequence"/>
</dbReference>
<evidence type="ECO:0000313" key="2">
    <source>
        <dbReference type="Proteomes" id="UP001139461"/>
    </source>
</evidence>
<dbReference type="AlphaFoldDB" id="A0A9X1QX06"/>
<protein>
    <submittedName>
        <fullName evidence="1">Uncharacterized protein</fullName>
    </submittedName>
</protein>
<dbReference type="RefSeq" id="WP_237603168.1">
    <property type="nucleotide sequence ID" value="NZ_JAIRBA010000018.1"/>
</dbReference>
<reference evidence="1" key="1">
    <citation type="submission" date="2021-09" db="EMBL/GenBank/DDBJ databases">
        <title>Genome of Aequorivita sp. strain F47161.</title>
        <authorList>
            <person name="Wang Y."/>
        </authorList>
    </citation>
    <scope>NUCLEOTIDE SEQUENCE</scope>
    <source>
        <strain evidence="1">F47161</strain>
    </source>
</reference>
<proteinExistence type="predicted"/>
<accession>A0A9X1QX06</accession>
<sequence length="112" mass="13119">MLKFKDKEITENDYDFTVPTKKADYTFYSVNPISAIQFLKGSNLICMASYGNKNLAGNFYNRFTNIGYFKDIQDFYKSDKKEWIGIEKMYFKSVLDTDEAKMIIESIKSTNH</sequence>
<gene>
    <name evidence="1" type="ORF">K8089_10120</name>
</gene>
<keyword evidence="2" id="KW-1185">Reference proteome</keyword>
<dbReference type="EMBL" id="JAIRBA010000018">
    <property type="protein sequence ID" value="MCG2419379.1"/>
    <property type="molecule type" value="Genomic_DNA"/>
</dbReference>